<dbReference type="EMBL" id="BOMP01000008">
    <property type="protein sequence ID" value="GIE37685.1"/>
    <property type="molecule type" value="Genomic_DNA"/>
</dbReference>
<accession>A0A7W7MFJ1</accession>
<evidence type="ECO:0000313" key="10">
    <source>
        <dbReference type="Proteomes" id="UP000631312"/>
    </source>
</evidence>
<protein>
    <recommendedName>
        <fullName evidence="6">S-adenosyl-L-methionine-dependent methyltransferase</fullName>
        <ecNumber evidence="6">2.1.1.-</ecNumber>
    </recommendedName>
</protein>
<dbReference type="SUPFAM" id="SSF53335">
    <property type="entry name" value="S-adenosyl-L-methionine-dependent methyltransferases"/>
    <property type="match status" value="1"/>
</dbReference>
<comment type="function">
    <text evidence="1 6">Exhibits S-adenosyl-L-methionine-dependent methyltransferase activity.</text>
</comment>
<dbReference type="RefSeq" id="WP_188120905.1">
    <property type="nucleotide sequence ID" value="NZ_BOMP01000008.1"/>
</dbReference>
<dbReference type="EC" id="2.1.1.-" evidence="6"/>
<organism evidence="8 9">
    <name type="scientific">Actinoplanes lobatus</name>
    <dbReference type="NCBI Taxonomy" id="113568"/>
    <lineage>
        <taxon>Bacteria</taxon>
        <taxon>Bacillati</taxon>
        <taxon>Actinomycetota</taxon>
        <taxon>Actinomycetes</taxon>
        <taxon>Micromonosporales</taxon>
        <taxon>Micromonosporaceae</taxon>
        <taxon>Actinoplanes</taxon>
    </lineage>
</organism>
<sequence>MKAGSPSRTAWSAARYRAAHQLLEGGSIFADALAVPMLGEAEADLLADAPRRGMRLFIAARHRFAEDALAAAVDRGVRQVVVLGAGLDTFAYRNPHPGVSVIEVDHPDTREWKRERLAAAGIAVPDTVRHIGVDFEKESLAGRLPLDGPAFFLWLGVVPYLTAEAFAATLDVTAGHEVVFDYAQSPDRAVGERRAHLEARAERVARLGEPWLNCFEPEEIAADLRGRGFTRIEDLGPAVLAARYFGRPDVPPETPGGHVLHAS</sequence>
<dbReference type="InterPro" id="IPR007213">
    <property type="entry name" value="Ppm1/Ppm2/Tcmp"/>
</dbReference>
<comment type="similarity">
    <text evidence="2 6">Belongs to the UPF0677 family.</text>
</comment>
<dbReference type="InterPro" id="IPR029063">
    <property type="entry name" value="SAM-dependent_MTases_sf"/>
</dbReference>
<dbReference type="Proteomes" id="UP000590511">
    <property type="component" value="Unassembled WGS sequence"/>
</dbReference>
<evidence type="ECO:0000313" key="7">
    <source>
        <dbReference type="EMBL" id="GIE37685.1"/>
    </source>
</evidence>
<dbReference type="PANTHER" id="PTHR43619">
    <property type="entry name" value="S-ADENOSYL-L-METHIONINE-DEPENDENT METHYLTRANSFERASE YKTD-RELATED"/>
    <property type="match status" value="1"/>
</dbReference>
<dbReference type="PANTHER" id="PTHR43619:SF2">
    <property type="entry name" value="S-ADENOSYL-L-METHIONINE-DEPENDENT METHYLTRANSFERASES SUPERFAMILY PROTEIN"/>
    <property type="match status" value="1"/>
</dbReference>
<dbReference type="NCBIfam" id="TIGR00027">
    <property type="entry name" value="mthyl_TIGR00027"/>
    <property type="match status" value="1"/>
</dbReference>
<dbReference type="GO" id="GO:0008168">
    <property type="term" value="F:methyltransferase activity"/>
    <property type="evidence" value="ECO:0007669"/>
    <property type="project" value="UniProtKB-UniRule"/>
</dbReference>
<dbReference type="Proteomes" id="UP000631312">
    <property type="component" value="Unassembled WGS sequence"/>
</dbReference>
<evidence type="ECO:0000256" key="6">
    <source>
        <dbReference type="RuleBase" id="RU362030"/>
    </source>
</evidence>
<keyword evidence="10" id="KW-1185">Reference proteome</keyword>
<evidence type="ECO:0000256" key="1">
    <source>
        <dbReference type="ARBA" id="ARBA00003907"/>
    </source>
</evidence>
<evidence type="ECO:0000313" key="9">
    <source>
        <dbReference type="Proteomes" id="UP000590511"/>
    </source>
</evidence>
<evidence type="ECO:0000313" key="8">
    <source>
        <dbReference type="EMBL" id="MBB4748412.1"/>
    </source>
</evidence>
<dbReference type="Pfam" id="PF04072">
    <property type="entry name" value="LCM"/>
    <property type="match status" value="1"/>
</dbReference>
<evidence type="ECO:0000256" key="2">
    <source>
        <dbReference type="ARBA" id="ARBA00008138"/>
    </source>
</evidence>
<gene>
    <name evidence="7" type="ORF">Alo02nite_05830</name>
    <name evidence="8" type="ORF">BJ964_002573</name>
</gene>
<name>A0A7W7MFJ1_9ACTN</name>
<dbReference type="EMBL" id="JACHNC010000001">
    <property type="protein sequence ID" value="MBB4748412.1"/>
    <property type="molecule type" value="Genomic_DNA"/>
</dbReference>
<dbReference type="Gene3D" id="3.40.50.150">
    <property type="entry name" value="Vaccinia Virus protein VP39"/>
    <property type="match status" value="1"/>
</dbReference>
<dbReference type="GO" id="GO:0032259">
    <property type="term" value="P:methylation"/>
    <property type="evidence" value="ECO:0007669"/>
    <property type="project" value="UniProtKB-KW"/>
</dbReference>
<evidence type="ECO:0000256" key="5">
    <source>
        <dbReference type="ARBA" id="ARBA00022691"/>
    </source>
</evidence>
<keyword evidence="5 6" id="KW-0949">S-adenosyl-L-methionine</keyword>
<evidence type="ECO:0000256" key="4">
    <source>
        <dbReference type="ARBA" id="ARBA00022679"/>
    </source>
</evidence>
<dbReference type="AlphaFoldDB" id="A0A7W7MFJ1"/>
<proteinExistence type="inferred from homology"/>
<keyword evidence="3 6" id="KW-0489">Methyltransferase</keyword>
<comment type="caution">
    <text evidence="8">The sequence shown here is derived from an EMBL/GenBank/DDBJ whole genome shotgun (WGS) entry which is preliminary data.</text>
</comment>
<dbReference type="InterPro" id="IPR011610">
    <property type="entry name" value="SAM_mthyl_Trfase_ML2640-like"/>
</dbReference>
<evidence type="ECO:0000256" key="3">
    <source>
        <dbReference type="ARBA" id="ARBA00022603"/>
    </source>
</evidence>
<keyword evidence="4 8" id="KW-0808">Transferase</keyword>
<reference evidence="8 9" key="1">
    <citation type="submission" date="2020-08" db="EMBL/GenBank/DDBJ databases">
        <title>Sequencing the genomes of 1000 actinobacteria strains.</title>
        <authorList>
            <person name="Klenk H.-P."/>
        </authorList>
    </citation>
    <scope>NUCLEOTIDE SEQUENCE [LARGE SCALE GENOMIC DNA]</scope>
    <source>
        <strain evidence="8 9">DSM 43150</strain>
    </source>
</reference>
<reference evidence="7 10" key="2">
    <citation type="submission" date="2021-01" db="EMBL/GenBank/DDBJ databases">
        <title>Whole genome shotgun sequence of Actinoplanes lobatus NBRC 12513.</title>
        <authorList>
            <person name="Komaki H."/>
            <person name="Tamura T."/>
        </authorList>
    </citation>
    <scope>NUCLEOTIDE SEQUENCE [LARGE SCALE GENOMIC DNA]</scope>
    <source>
        <strain evidence="7 10">NBRC 12513</strain>
    </source>
</reference>